<dbReference type="SUPFAM" id="SSF51556">
    <property type="entry name" value="Metallo-dependent hydrolases"/>
    <property type="match status" value="1"/>
</dbReference>
<dbReference type="PANTHER" id="PTHR22642">
    <property type="entry name" value="IMIDAZOLONEPROPIONASE"/>
    <property type="match status" value="1"/>
</dbReference>
<gene>
    <name evidence="3" type="ORF">MOP44_23190</name>
</gene>
<evidence type="ECO:0000256" key="1">
    <source>
        <dbReference type="SAM" id="SignalP"/>
    </source>
</evidence>
<dbReference type="RefSeq" id="WP_260792794.1">
    <property type="nucleotide sequence ID" value="NZ_CP093313.1"/>
</dbReference>
<name>A0A9J7BLD7_9BACT</name>
<accession>A0A9J7BLD7</accession>
<dbReference type="PANTHER" id="PTHR22642:SF2">
    <property type="entry name" value="PROTEIN LONG AFTER FAR-RED 3"/>
    <property type="match status" value="1"/>
</dbReference>
<feature type="domain" description="Amidohydrolase 3" evidence="2">
    <location>
        <begin position="102"/>
        <end position="590"/>
    </location>
</feature>
<dbReference type="AlphaFoldDB" id="A0A9J7BLD7"/>
<reference evidence="3" key="1">
    <citation type="submission" date="2021-04" db="EMBL/GenBank/DDBJ databases">
        <title>Phylogenetic analysis of Acidobacteriaceae.</title>
        <authorList>
            <person name="Qiu L."/>
            <person name="Zhang Q."/>
        </authorList>
    </citation>
    <scope>NUCLEOTIDE SEQUENCE</scope>
    <source>
        <strain evidence="3">DSM 25168</strain>
    </source>
</reference>
<proteinExistence type="predicted"/>
<dbReference type="InterPro" id="IPR032466">
    <property type="entry name" value="Metal_Hydrolase"/>
</dbReference>
<dbReference type="SUPFAM" id="SSF51338">
    <property type="entry name" value="Composite domain of metallo-dependent hydrolases"/>
    <property type="match status" value="1"/>
</dbReference>
<dbReference type="CDD" id="cd01300">
    <property type="entry name" value="YtcJ_like"/>
    <property type="match status" value="1"/>
</dbReference>
<evidence type="ECO:0000259" key="2">
    <source>
        <dbReference type="Pfam" id="PF07969"/>
    </source>
</evidence>
<protein>
    <submittedName>
        <fullName evidence="3">Amidohydrolase family protein</fullName>
    </submittedName>
</protein>
<feature type="chain" id="PRO_5039906977" evidence="1">
    <location>
        <begin position="20"/>
        <end position="595"/>
    </location>
</feature>
<dbReference type="Gene3D" id="2.30.40.10">
    <property type="entry name" value="Urease, subunit C, domain 1"/>
    <property type="match status" value="1"/>
</dbReference>
<dbReference type="Proteomes" id="UP001059380">
    <property type="component" value="Chromosome"/>
</dbReference>
<dbReference type="InterPro" id="IPR033932">
    <property type="entry name" value="YtcJ-like"/>
</dbReference>
<dbReference type="EMBL" id="CP093313">
    <property type="protein sequence ID" value="UWZ83459.1"/>
    <property type="molecule type" value="Genomic_DNA"/>
</dbReference>
<evidence type="ECO:0000313" key="4">
    <source>
        <dbReference type="Proteomes" id="UP001059380"/>
    </source>
</evidence>
<dbReference type="GO" id="GO:0016810">
    <property type="term" value="F:hydrolase activity, acting on carbon-nitrogen (but not peptide) bonds"/>
    <property type="evidence" value="ECO:0007669"/>
    <property type="project" value="InterPro"/>
</dbReference>
<dbReference type="Pfam" id="PF07969">
    <property type="entry name" value="Amidohydro_3"/>
    <property type="match status" value="1"/>
</dbReference>
<dbReference type="InterPro" id="IPR011059">
    <property type="entry name" value="Metal-dep_hydrolase_composite"/>
</dbReference>
<sequence>MRAHILLALGLALPSLAFSQTRSQHRDSGHAGAAQKQSIAPDVIYFNAVIYTGEGLAEDKPQVVQAMAIGGGKVLAVGTTDEITRMAGPKTKLRDLASAKTGHCIFPGFNDAHVHLGGAGQTKLNVDLTGAQSLGEMLAKVQKFAQEASLGHWLIGGNWDHTLWADKVLPTRQDLDKVTGDHPAFLDRIDGHIAIANTAALKAAGITGKTKAPEGGAIDLDANGEPTGILRESAKELVVKVIPPPTHEERRRGDELAIADALAHGITSVQDFSEWDDFLVYEEMEKEGKLNIRISEWLPFRLPLDDLKRMMAHHDQHDPMLHTGMLKGFMDGSLGSHTAALKAPYADESGNSGLPQFTQEELNKLAVERAKAGFQMGFHAIGDRGTAMALEAYQRSCEELTAIATNDKVTRMVPRCSLALAQKPRNRIEHAQVVDPVDIPRFKQLGVIASMQPNHLLTDMNWAEERLGPQRAAYSYAWKAFLDAGVPLAFGTDYPVEPITPFRGLYAAVTRMNEAGTKSYYPESKLARGQALYAYTQGSAYAEFAEQHKGKLEPGYDADFVVVDRNLDEVPAAEILKAKVLGTFVGGRAAYPPVH</sequence>
<organism evidence="3 4">
    <name type="scientific">Occallatibacter riparius</name>
    <dbReference type="NCBI Taxonomy" id="1002689"/>
    <lineage>
        <taxon>Bacteria</taxon>
        <taxon>Pseudomonadati</taxon>
        <taxon>Acidobacteriota</taxon>
        <taxon>Terriglobia</taxon>
        <taxon>Terriglobales</taxon>
        <taxon>Acidobacteriaceae</taxon>
        <taxon>Occallatibacter</taxon>
    </lineage>
</organism>
<dbReference type="Gene3D" id="3.10.310.70">
    <property type="match status" value="1"/>
</dbReference>
<keyword evidence="4" id="KW-1185">Reference proteome</keyword>
<dbReference type="InterPro" id="IPR013108">
    <property type="entry name" value="Amidohydro_3"/>
</dbReference>
<keyword evidence="1" id="KW-0732">Signal</keyword>
<dbReference type="KEGG" id="orp:MOP44_23190"/>
<evidence type="ECO:0000313" key="3">
    <source>
        <dbReference type="EMBL" id="UWZ83459.1"/>
    </source>
</evidence>
<feature type="signal peptide" evidence="1">
    <location>
        <begin position="1"/>
        <end position="19"/>
    </location>
</feature>
<dbReference type="Gene3D" id="3.20.20.140">
    <property type="entry name" value="Metal-dependent hydrolases"/>
    <property type="match status" value="1"/>
</dbReference>